<keyword evidence="1" id="KW-1133">Transmembrane helix</keyword>
<name>A0A7S7RAX3_9BACI</name>
<accession>A0A7S7RAX3</accession>
<dbReference type="EMBL" id="CP063356">
    <property type="protein sequence ID" value="QOY35268.1"/>
    <property type="molecule type" value="Genomic_DNA"/>
</dbReference>
<organism evidence="2 3">
    <name type="scientific">Anaerobacillus isosaccharinicus</name>
    <dbReference type="NCBI Taxonomy" id="1532552"/>
    <lineage>
        <taxon>Bacteria</taxon>
        <taxon>Bacillati</taxon>
        <taxon>Bacillota</taxon>
        <taxon>Bacilli</taxon>
        <taxon>Bacillales</taxon>
        <taxon>Bacillaceae</taxon>
        <taxon>Anaerobacillus</taxon>
    </lineage>
</organism>
<feature type="transmembrane region" description="Helical" evidence="1">
    <location>
        <begin position="20"/>
        <end position="40"/>
    </location>
</feature>
<dbReference type="AlphaFoldDB" id="A0A7S7RAX3"/>
<reference evidence="2 3" key="2">
    <citation type="journal article" date="2019" name="Int. J. Syst. Evol. Microbiol.">
        <title>Anaerobacillus isosaccharinicus sp. nov., an alkaliphilic bacterium which degrades isosaccharinic acid.</title>
        <authorList>
            <person name="Bassil N.M."/>
            <person name="Lloyd J.R."/>
        </authorList>
    </citation>
    <scope>NUCLEOTIDE SEQUENCE [LARGE SCALE GENOMIC DNA]</scope>
    <source>
        <strain evidence="2 3">NB2006</strain>
    </source>
</reference>
<evidence type="ECO:0000313" key="2">
    <source>
        <dbReference type="EMBL" id="QOY35268.1"/>
    </source>
</evidence>
<gene>
    <name evidence="2" type="ORF">AWH56_021650</name>
</gene>
<evidence type="ECO:0000313" key="3">
    <source>
        <dbReference type="Proteomes" id="UP000180175"/>
    </source>
</evidence>
<keyword evidence="1" id="KW-0812">Transmembrane</keyword>
<keyword evidence="3" id="KW-1185">Reference proteome</keyword>
<dbReference type="Proteomes" id="UP000180175">
    <property type="component" value="Chromosome"/>
</dbReference>
<protein>
    <submittedName>
        <fullName evidence="2">Uncharacterized protein</fullName>
    </submittedName>
</protein>
<dbReference type="RefSeq" id="WP_194269164.1">
    <property type="nucleotide sequence ID" value="NZ_CP063356.2"/>
</dbReference>
<sequence length="50" mass="5684">MVYLGKGGELMEYLEFFSPNSATGISFYIVGFILTVYLNVKVYSFDKDES</sequence>
<reference evidence="2 3" key="1">
    <citation type="journal article" date="2017" name="Genome Announc.">
        <title>Draft Genome Sequences of Four Alkaliphilic Bacteria Belonging to the Anaerobacillus Genus.</title>
        <authorList>
            <person name="Bassil N.M."/>
            <person name="Lloyd J.R."/>
        </authorList>
    </citation>
    <scope>NUCLEOTIDE SEQUENCE [LARGE SCALE GENOMIC DNA]</scope>
    <source>
        <strain evidence="2 3">NB2006</strain>
    </source>
</reference>
<evidence type="ECO:0000256" key="1">
    <source>
        <dbReference type="SAM" id="Phobius"/>
    </source>
</evidence>
<dbReference type="KEGG" id="aia:AWH56_021650"/>
<proteinExistence type="predicted"/>
<keyword evidence="1" id="KW-0472">Membrane</keyword>